<dbReference type="EMBL" id="CAJFDI010000001">
    <property type="protein sequence ID" value="CAD5212276.1"/>
    <property type="molecule type" value="Genomic_DNA"/>
</dbReference>
<keyword evidence="1" id="KW-0812">Transmembrane</keyword>
<evidence type="ECO:0000313" key="4">
    <source>
        <dbReference type="Proteomes" id="UP000095284"/>
    </source>
</evidence>
<proteinExistence type="predicted"/>
<dbReference type="WBParaSite" id="BXY_0702300.1">
    <property type="protein sequence ID" value="BXY_0702300.1"/>
    <property type="gene ID" value="BXY_0702300"/>
</dbReference>
<feature type="transmembrane region" description="Helical" evidence="1">
    <location>
        <begin position="110"/>
        <end position="130"/>
    </location>
</feature>
<dbReference type="Proteomes" id="UP000582659">
    <property type="component" value="Unassembled WGS sequence"/>
</dbReference>
<gene>
    <name evidence="2" type="ORF">BXYJ_LOCUS2839</name>
</gene>
<reference evidence="3" key="2">
    <citation type="submission" date="2020-08" db="EMBL/GenBank/DDBJ databases">
        <authorList>
            <person name="Kikuchi T."/>
        </authorList>
    </citation>
    <scope>NUCLEOTIDE SEQUENCE</scope>
    <source>
        <strain evidence="2">Ka4C1</strain>
    </source>
</reference>
<dbReference type="EMBL" id="CAJFCV020000001">
    <property type="protein sequence ID" value="CAG9090157.1"/>
    <property type="molecule type" value="Genomic_DNA"/>
</dbReference>
<evidence type="ECO:0000313" key="2">
    <source>
        <dbReference type="EMBL" id="CAD5212276.1"/>
    </source>
</evidence>
<evidence type="ECO:0000313" key="3">
    <source>
        <dbReference type="EMBL" id="CAG9090157.1"/>
    </source>
</evidence>
<name>A0A1I7S1Z5_BURXY</name>
<sequence>MTAPAKVDVEKGQDTGFNKPVTIKSPHIIIRILNQLSALMGRKNEHFEVNCTQTSGEVLDAYGNPRYPAVYQQSATRKLAFGGLPANSFATIQDEKKAKNLGEFYNNSTLTLIAKIFSVCVILCALLMLVREAFYNSQPTKNIVLPRS</sequence>
<evidence type="ECO:0000313" key="6">
    <source>
        <dbReference type="WBParaSite" id="BXY_0702300.1"/>
    </source>
</evidence>
<organism evidence="4 6">
    <name type="scientific">Bursaphelenchus xylophilus</name>
    <name type="common">Pinewood nematode worm</name>
    <name type="synonym">Aphelenchoides xylophilus</name>
    <dbReference type="NCBI Taxonomy" id="6326"/>
    <lineage>
        <taxon>Eukaryota</taxon>
        <taxon>Metazoa</taxon>
        <taxon>Ecdysozoa</taxon>
        <taxon>Nematoda</taxon>
        <taxon>Chromadorea</taxon>
        <taxon>Rhabditida</taxon>
        <taxon>Tylenchina</taxon>
        <taxon>Tylenchomorpha</taxon>
        <taxon>Aphelenchoidea</taxon>
        <taxon>Aphelenchoididae</taxon>
        <taxon>Bursaphelenchus</taxon>
    </lineage>
</organism>
<reference evidence="6" key="1">
    <citation type="submission" date="2016-11" db="UniProtKB">
        <authorList>
            <consortium name="WormBaseParasite"/>
        </authorList>
    </citation>
    <scope>IDENTIFICATION</scope>
</reference>
<keyword evidence="1" id="KW-0472">Membrane</keyword>
<dbReference type="OrthoDB" id="5781461at2759"/>
<protein>
    <submittedName>
        <fullName evidence="2">(pine wood nematode) hypothetical protein</fullName>
    </submittedName>
</protein>
<accession>A0A1I7S1Z5</accession>
<keyword evidence="1" id="KW-1133">Transmembrane helix</keyword>
<dbReference type="Proteomes" id="UP000659654">
    <property type="component" value="Unassembled WGS sequence"/>
</dbReference>
<dbReference type="AlphaFoldDB" id="A0A1I7S1Z5"/>
<keyword evidence="5" id="KW-1185">Reference proteome</keyword>
<evidence type="ECO:0000313" key="5">
    <source>
        <dbReference type="Proteomes" id="UP000659654"/>
    </source>
</evidence>
<dbReference type="Proteomes" id="UP000095284">
    <property type="component" value="Unplaced"/>
</dbReference>
<evidence type="ECO:0000256" key="1">
    <source>
        <dbReference type="SAM" id="Phobius"/>
    </source>
</evidence>